<reference evidence="3 4" key="1">
    <citation type="journal article" date="2011" name="PLoS Pathog.">
        <title>Endophytic Life Strategies Decoded by Genome and Transcriptome Analyses of the Mutualistic Root Symbiont Piriformospora indica.</title>
        <authorList>
            <person name="Zuccaro A."/>
            <person name="Lahrmann U."/>
            <person name="Guldener U."/>
            <person name="Langen G."/>
            <person name="Pfiffi S."/>
            <person name="Biedenkopf D."/>
            <person name="Wong P."/>
            <person name="Samans B."/>
            <person name="Grimm C."/>
            <person name="Basiewicz M."/>
            <person name="Murat C."/>
            <person name="Martin F."/>
            <person name="Kogel K.H."/>
        </authorList>
    </citation>
    <scope>NUCLEOTIDE SEQUENCE [LARGE SCALE GENOMIC DNA]</scope>
    <source>
        <strain evidence="3 4">DSM 11827</strain>
    </source>
</reference>
<dbReference type="STRING" id="1109443.G4TQU1"/>
<dbReference type="InterPro" id="IPR046985">
    <property type="entry name" value="IP5"/>
</dbReference>
<dbReference type="OrthoDB" id="2248459at2759"/>
<feature type="compositionally biased region" description="Polar residues" evidence="1">
    <location>
        <begin position="155"/>
        <end position="172"/>
    </location>
</feature>
<dbReference type="SUPFAM" id="SSF56219">
    <property type="entry name" value="DNase I-like"/>
    <property type="match status" value="1"/>
</dbReference>
<name>G4TQU1_SERID</name>
<dbReference type="PANTHER" id="PTHR11200:SF240">
    <property type="entry name" value="INOSITOL POLYPHOSPHATE 5-PHOSPHATASE C9G1.10C-RELATED"/>
    <property type="match status" value="1"/>
</dbReference>
<dbReference type="InterPro" id="IPR036691">
    <property type="entry name" value="Endo/exonu/phosph_ase_sf"/>
</dbReference>
<feature type="compositionally biased region" description="Low complexity" evidence="1">
    <location>
        <begin position="144"/>
        <end position="154"/>
    </location>
</feature>
<feature type="region of interest" description="Disordered" evidence="1">
    <location>
        <begin position="23"/>
        <end position="452"/>
    </location>
</feature>
<proteinExistence type="predicted"/>
<gene>
    <name evidence="3" type="ORF">PIIN_07637</name>
</gene>
<feature type="compositionally biased region" description="Basic residues" evidence="1">
    <location>
        <begin position="849"/>
        <end position="864"/>
    </location>
</feature>
<feature type="compositionally biased region" description="Polar residues" evidence="1">
    <location>
        <begin position="282"/>
        <end position="299"/>
    </location>
</feature>
<dbReference type="HOGENOM" id="CLU_002027_0_0_1"/>
<feature type="compositionally biased region" description="Low complexity" evidence="1">
    <location>
        <begin position="247"/>
        <end position="270"/>
    </location>
</feature>
<evidence type="ECO:0000313" key="3">
    <source>
        <dbReference type="EMBL" id="CCA73684.1"/>
    </source>
</evidence>
<feature type="compositionally biased region" description="Polar residues" evidence="1">
    <location>
        <begin position="32"/>
        <end position="49"/>
    </location>
</feature>
<evidence type="ECO:0000259" key="2">
    <source>
        <dbReference type="SMART" id="SM00128"/>
    </source>
</evidence>
<feature type="compositionally biased region" description="Low complexity" evidence="1">
    <location>
        <begin position="818"/>
        <end position="848"/>
    </location>
</feature>
<dbReference type="InParanoid" id="G4TQU1"/>
<dbReference type="OMA" id="NYRIDHS"/>
<dbReference type="EMBL" id="CAFZ01000244">
    <property type="protein sequence ID" value="CCA73684.1"/>
    <property type="molecule type" value="Genomic_DNA"/>
</dbReference>
<feature type="compositionally biased region" description="Polar residues" evidence="1">
    <location>
        <begin position="387"/>
        <end position="419"/>
    </location>
</feature>
<keyword evidence="4" id="KW-1185">Reference proteome</keyword>
<dbReference type="FunCoup" id="G4TQU1">
    <property type="interactions" value="39"/>
</dbReference>
<evidence type="ECO:0000256" key="1">
    <source>
        <dbReference type="SAM" id="MobiDB-lite"/>
    </source>
</evidence>
<dbReference type="InterPro" id="IPR000300">
    <property type="entry name" value="IPPc"/>
</dbReference>
<feature type="domain" description="Inositol polyphosphate-related phosphatase" evidence="2">
    <location>
        <begin position="1046"/>
        <end position="1404"/>
    </location>
</feature>
<dbReference type="eggNOG" id="KOG0565">
    <property type="taxonomic scope" value="Eukaryota"/>
</dbReference>
<protein>
    <submittedName>
        <fullName evidence="3">Related to phosphatidylinositol phosphate phosphatase</fullName>
    </submittedName>
</protein>
<comment type="caution">
    <text evidence="3">The sequence shown here is derived from an EMBL/GenBank/DDBJ whole genome shotgun (WGS) entry which is preliminary data.</text>
</comment>
<evidence type="ECO:0000313" key="4">
    <source>
        <dbReference type="Proteomes" id="UP000007148"/>
    </source>
</evidence>
<feature type="compositionally biased region" description="Polar residues" evidence="1">
    <location>
        <begin position="316"/>
        <end position="326"/>
    </location>
</feature>
<feature type="region of interest" description="Disordered" evidence="1">
    <location>
        <begin position="952"/>
        <end position="971"/>
    </location>
</feature>
<dbReference type="Proteomes" id="UP000007148">
    <property type="component" value="Unassembled WGS sequence"/>
</dbReference>
<dbReference type="SUPFAM" id="SSF69322">
    <property type="entry name" value="Tricorn protease domain 2"/>
    <property type="match status" value="1"/>
</dbReference>
<sequence length="1437" mass="155710">MDNNVESEAPPPVSSLRSRFEALAKGGASAANGDSKQPNVPGRIQTNPNARPMTPTVVLTPITSSNGPAMNLRRVVSNPTSQPVSPAFADHPRSSSEGSMEDEDMSRDTMKASPNDNLPSLSSSALRANKTLPTGIGFPPKQTSSTISRSLSGSNINKDSAQPADGTSQQAVTDVENMSRKLLRKPPPPPPAKKQPPPPPSRAQPAPSSSLSSSTSRDSTKSPSATDLDLPVSKSNRASPSLPPRPSTATDRSSASSISLTSSDATSKSPSLPPRLRDAGSPDTTVLQHSMSGFKTPSNERLAGQSSPPPLPSRSQVSNSSTNTATGPPLPPRSANPSTDSRLSAPPLPPRSAFVRNESSSEDVSHPTVARRRVPPPPSSDSRPVSQHSVSPSGSFESLTPSQETPASATVAPSRTVSTEGGAFLPPPSRTAGMSAEMMQSGNSKPREHHFPHLPQQLNALPITKIFAAVKFGNHSSSAHTRNAHDPTSAASEPSPVSAGLETQGTTGLLPPPVRSVGDGATSLRPTSSLKRRSSGSSSSDEDEPPLGDASTYAPAKRVIAKIAEELPDSSRSNRRPPILWDFEHVPNVLAPHHRSAHHHHHIYKHGNNHESGAELHVPYQGVVAVAGWWVVVASPGVVTITNMDPTSDARRRHHDADETDHLGGSGGVWTIDLEELPIEWKSEKPRVTAMEFRHGVDAPNGTTDQGRYLWCGTKDGVLLEFDIWNGGRLIDYRASAHTVNVVGIYRLPGARMLTMDESGKTLVFCGIGSTSGGGREEQKWLSRSNPRVHRTGHKDGFARLLNGRLWTSSAHHSTDTNGQVTSSSSPSGSLNGKNGSWGGSLTSLTSSSHRHLHHSSSRHRHGPMLRIHEVDGDGAIESLSCAIGFDVGTVTCGTTLPSTPGLVYLGHQGGWITIWSDPLGEQSKQEKDVSAQTLWAGLGSGTIYVYEITEDPRSQPPQHSPSQSESVDDENSRVKPWIVTNIWKAYIDRPIVKLCLDPFSISQTKKLVVYSVAREGAVRFWDGFLAQDWIDAMMVQRESSFCVFRPLRLLVCSWNIDAAKPDALTGTNNVTFLHKFLTSSHGGGEIPDIIVFGFQEVIDLEDKKLTAKTVLLGPSKKKLDGSVSAKVSRHYKLWHDKLVAEVQRAFPSDSFVVQHTENLVGLFTCIFVRRSVVHPTQSTTAVADVAITTIKCGMKGMYGNKGAIVARFTIDDTSLCFLNCHLAAGQKQKLARNLDLASILEEKSVFPSSTDPRSADTGEYLSYVGGGDGSMILDHELCFLNGDLNYRIDLRRDAVINHVQAGHLEHLLQYDQLLHELKVNPAFRLHTFSEAPITFAPTYKYDRHSTTYDTSEKRRIPAWCDRILYRTRDPSRIQNLWYGRYEPDVSDHRPVCGVFTIMTKKVVPSQRDVELRAVEQLWREEESKLIAAALAYVNGR</sequence>
<feature type="region of interest" description="Disordered" evidence="1">
    <location>
        <begin position="771"/>
        <end position="794"/>
    </location>
</feature>
<dbReference type="Gene3D" id="3.60.10.10">
    <property type="entry name" value="Endonuclease/exonuclease/phosphatase"/>
    <property type="match status" value="1"/>
</dbReference>
<dbReference type="PANTHER" id="PTHR11200">
    <property type="entry name" value="INOSITOL 5-PHOSPHATASE"/>
    <property type="match status" value="1"/>
</dbReference>
<feature type="region of interest" description="Disordered" evidence="1">
    <location>
        <begin position="477"/>
        <end position="555"/>
    </location>
</feature>
<feature type="compositionally biased region" description="Low complexity" evidence="1">
    <location>
        <begin position="203"/>
        <end position="225"/>
    </location>
</feature>
<feature type="compositionally biased region" description="Pro residues" evidence="1">
    <location>
        <begin position="185"/>
        <end position="202"/>
    </location>
</feature>
<dbReference type="GO" id="GO:0004439">
    <property type="term" value="F:phosphatidylinositol-4,5-bisphosphate 5-phosphatase activity"/>
    <property type="evidence" value="ECO:0007669"/>
    <property type="project" value="TreeGrafter"/>
</dbReference>
<feature type="region of interest" description="Disordered" evidence="1">
    <location>
        <begin position="811"/>
        <end position="865"/>
    </location>
</feature>
<organism evidence="3 4">
    <name type="scientific">Serendipita indica (strain DSM 11827)</name>
    <name type="common">Root endophyte fungus</name>
    <name type="synonym">Piriformospora indica</name>
    <dbReference type="NCBI Taxonomy" id="1109443"/>
    <lineage>
        <taxon>Eukaryota</taxon>
        <taxon>Fungi</taxon>
        <taxon>Dikarya</taxon>
        <taxon>Basidiomycota</taxon>
        <taxon>Agaricomycotina</taxon>
        <taxon>Agaricomycetes</taxon>
        <taxon>Sebacinales</taxon>
        <taxon>Serendipitaceae</taxon>
        <taxon>Serendipita</taxon>
    </lineage>
</organism>
<accession>G4TQU1</accession>
<dbReference type="GO" id="GO:0046856">
    <property type="term" value="P:phosphatidylinositol dephosphorylation"/>
    <property type="evidence" value="ECO:0007669"/>
    <property type="project" value="InterPro"/>
</dbReference>
<feature type="compositionally biased region" description="Low complexity" evidence="1">
    <location>
        <begin position="112"/>
        <end position="125"/>
    </location>
</feature>
<dbReference type="SMART" id="SM00128">
    <property type="entry name" value="IPPc"/>
    <property type="match status" value="1"/>
</dbReference>
<dbReference type="Pfam" id="PF22669">
    <property type="entry name" value="Exo_endo_phos2"/>
    <property type="match status" value="1"/>
</dbReference>